<gene>
    <name evidence="1" type="ORF">SVIM_LOCUS391605</name>
</gene>
<evidence type="ECO:0000313" key="1">
    <source>
        <dbReference type="EMBL" id="VFU55231.1"/>
    </source>
</evidence>
<accession>A0A6N2MQB3</accession>
<dbReference type="PROSITE" id="PS51257">
    <property type="entry name" value="PROKAR_LIPOPROTEIN"/>
    <property type="match status" value="1"/>
</dbReference>
<proteinExistence type="predicted"/>
<reference evidence="1" key="1">
    <citation type="submission" date="2019-03" db="EMBL/GenBank/DDBJ databases">
        <authorList>
            <person name="Mank J."/>
            <person name="Almeida P."/>
        </authorList>
    </citation>
    <scope>NUCLEOTIDE SEQUENCE</scope>
    <source>
        <strain evidence="1">78183</strain>
    </source>
</reference>
<dbReference type="EMBL" id="CAADRP010001874">
    <property type="protein sequence ID" value="VFU55231.1"/>
    <property type="molecule type" value="Genomic_DNA"/>
</dbReference>
<dbReference type="AlphaFoldDB" id="A0A6N2MQB3"/>
<organism evidence="1">
    <name type="scientific">Salix viminalis</name>
    <name type="common">Common osier</name>
    <name type="synonym">Basket willow</name>
    <dbReference type="NCBI Taxonomy" id="40686"/>
    <lineage>
        <taxon>Eukaryota</taxon>
        <taxon>Viridiplantae</taxon>
        <taxon>Streptophyta</taxon>
        <taxon>Embryophyta</taxon>
        <taxon>Tracheophyta</taxon>
        <taxon>Spermatophyta</taxon>
        <taxon>Magnoliopsida</taxon>
        <taxon>eudicotyledons</taxon>
        <taxon>Gunneridae</taxon>
        <taxon>Pentapetalae</taxon>
        <taxon>rosids</taxon>
        <taxon>fabids</taxon>
        <taxon>Malpighiales</taxon>
        <taxon>Salicaceae</taxon>
        <taxon>Saliceae</taxon>
        <taxon>Salix</taxon>
    </lineage>
</organism>
<protein>
    <submittedName>
        <fullName evidence="1">Uncharacterized protein</fullName>
    </submittedName>
</protein>
<name>A0A6N2MQB3_SALVM</name>
<sequence>MVRSQILFRELSPTKPNRHAVKSLFMFAFALLSCLWRTKLNNNCYDHDTNNNDSTKYPEVIKKVCEINKIQNLAADENTDEFVCAEQKLPNHAGLFIIFTLFFF</sequence>